<evidence type="ECO:0000259" key="7">
    <source>
        <dbReference type="Pfam" id="PF01408"/>
    </source>
</evidence>
<dbReference type="EC" id="3.2.1.-" evidence="9"/>
<evidence type="ECO:0000256" key="6">
    <source>
        <dbReference type="SAM" id="SignalP"/>
    </source>
</evidence>
<dbReference type="PANTHER" id="PTHR43818:SF1">
    <property type="entry name" value="GLYCOSYL HYDROLASE FAMILY 109 PROTEIN"/>
    <property type="match status" value="1"/>
</dbReference>
<dbReference type="GO" id="GO:0000166">
    <property type="term" value="F:nucleotide binding"/>
    <property type="evidence" value="ECO:0007669"/>
    <property type="project" value="InterPro"/>
</dbReference>
<dbReference type="RefSeq" id="WP_055278295.1">
    <property type="nucleotide sequence ID" value="NZ_CABIXA010000001.1"/>
</dbReference>
<evidence type="ECO:0000256" key="5">
    <source>
        <dbReference type="ARBA" id="ARBA00023295"/>
    </source>
</evidence>
<dbReference type="InterPro" id="IPR036291">
    <property type="entry name" value="NAD(P)-bd_dom_sf"/>
</dbReference>
<dbReference type="SUPFAM" id="SSF55347">
    <property type="entry name" value="Glyceraldehyde-3-phosphate dehydrogenase-like, C-terminal domain"/>
    <property type="match status" value="1"/>
</dbReference>
<dbReference type="Pfam" id="PF21252">
    <property type="entry name" value="Glyco_hydro_109_C"/>
    <property type="match status" value="1"/>
</dbReference>
<feature type="domain" description="Gfo/Idh/MocA-like oxidoreductase N-terminal" evidence="7">
    <location>
        <begin position="67"/>
        <end position="191"/>
    </location>
</feature>
<feature type="chain" id="PRO_5008015242" evidence="6">
    <location>
        <begin position="24"/>
        <end position="511"/>
    </location>
</feature>
<dbReference type="Pfam" id="PF01408">
    <property type="entry name" value="GFO_IDH_MocA"/>
    <property type="match status" value="1"/>
</dbReference>
<reference evidence="9 10" key="1">
    <citation type="submission" date="2015-09" db="EMBL/GenBank/DDBJ databases">
        <authorList>
            <consortium name="Pathogen Informatics"/>
        </authorList>
    </citation>
    <scope>NUCLEOTIDE SEQUENCE [LARGE SCALE GENOMIC DNA]</scope>
    <source>
        <strain evidence="9 10">2789STDY5608840</strain>
    </source>
</reference>
<keyword evidence="5 9" id="KW-0326">Glycosidase</keyword>
<name>A0A173X7J5_9BACE</name>
<dbReference type="InterPro" id="IPR000683">
    <property type="entry name" value="Gfo/Idh/MocA-like_OxRdtase_N"/>
</dbReference>
<keyword evidence="6" id="KW-0732">Signal</keyword>
<sequence>MRKYNFLLVMLVAILAISCSQSSSDTQVSNLGTKWHWDKGTIVIETPERPTGQTSVIGLKAPKMEFVRIGFVGLGMRGPAAVERFTYIPGVEIVALCDYEKERAEECQELLKKASMPEATVYSGEKGYEELCKRDDIDLVYIATDWLHHFPVAMCAMENGKHTAIEVPSAMSLKECWALIDMSEKTRKHCMILENCCYDWFEMNTLNMAQQGVFGEVIRAQGAYIHNLDEFWDYYWKKGKDDKLGWRLEYNMKHRGDVYATHGLGPVAQALNIHRGDRMKTLIAMDTKSVIGKDLVEKRTGKACNDFRNGDHTTTLIRTENGKVIEIQHNVMTPQPYNRLYQLTGTKGLANKYPVEGYALDSNQMSASGMKPKVDNLTSHNFLPENEMKTLVEKYQHPILKKYGEMAKEVGGHGGMDFIMDSRLIYCLQNGLPLDMDVYDLAEWCCLAELGELSMDNNCASVAFPDFTRGEWNKMQGYKHAYATQEEEANSMEKAKTFTKKLKEKNRNKLR</sequence>
<evidence type="ECO:0000313" key="9">
    <source>
        <dbReference type="EMBL" id="CUN47772.1"/>
    </source>
</evidence>
<accession>A0A173X7J5</accession>
<evidence type="ECO:0000313" key="10">
    <source>
        <dbReference type="Proteomes" id="UP000095517"/>
    </source>
</evidence>
<dbReference type="Proteomes" id="UP000095517">
    <property type="component" value="Unassembled WGS sequence"/>
</dbReference>
<evidence type="ECO:0000256" key="4">
    <source>
        <dbReference type="ARBA" id="ARBA00023027"/>
    </source>
</evidence>
<dbReference type="InterPro" id="IPR050463">
    <property type="entry name" value="Gfo/Idh/MocA_oxidrdct_glycsds"/>
</dbReference>
<dbReference type="SUPFAM" id="SSF51735">
    <property type="entry name" value="NAD(P)-binding Rossmann-fold domains"/>
    <property type="match status" value="1"/>
</dbReference>
<dbReference type="Gene3D" id="3.40.50.720">
    <property type="entry name" value="NAD(P)-binding Rossmann-like Domain"/>
    <property type="match status" value="1"/>
</dbReference>
<evidence type="ECO:0000256" key="3">
    <source>
        <dbReference type="ARBA" id="ARBA00022801"/>
    </source>
</evidence>
<organism evidence="9 10">
    <name type="scientific">Bacteroides finegoldii</name>
    <dbReference type="NCBI Taxonomy" id="338188"/>
    <lineage>
        <taxon>Bacteria</taxon>
        <taxon>Pseudomonadati</taxon>
        <taxon>Bacteroidota</taxon>
        <taxon>Bacteroidia</taxon>
        <taxon>Bacteroidales</taxon>
        <taxon>Bacteroidaceae</taxon>
        <taxon>Bacteroides</taxon>
    </lineage>
</organism>
<dbReference type="EMBL" id="CYZH01000001">
    <property type="protein sequence ID" value="CUN47772.1"/>
    <property type="molecule type" value="Genomic_DNA"/>
</dbReference>
<evidence type="ECO:0000259" key="8">
    <source>
        <dbReference type="Pfam" id="PF21252"/>
    </source>
</evidence>
<dbReference type="GO" id="GO:0016798">
    <property type="term" value="F:hydrolase activity, acting on glycosyl bonds"/>
    <property type="evidence" value="ECO:0007669"/>
    <property type="project" value="UniProtKB-KW"/>
</dbReference>
<proteinExistence type="inferred from homology"/>
<evidence type="ECO:0000256" key="2">
    <source>
        <dbReference type="ARBA" id="ARBA00009329"/>
    </source>
</evidence>
<evidence type="ECO:0000256" key="1">
    <source>
        <dbReference type="ARBA" id="ARBA00001911"/>
    </source>
</evidence>
<comment type="similarity">
    <text evidence="2">Belongs to the Gfo/Idh/MocA family. Glycosyl hydrolase 109 subfamily.</text>
</comment>
<dbReference type="PROSITE" id="PS51257">
    <property type="entry name" value="PROKAR_LIPOPROTEIN"/>
    <property type="match status" value="1"/>
</dbReference>
<protein>
    <submittedName>
        <fullName evidence="9">Oxidoreductase</fullName>
        <ecNumber evidence="9">3.2.1.-</ecNumber>
    </submittedName>
</protein>
<comment type="cofactor">
    <cofactor evidence="1">
        <name>NAD(+)</name>
        <dbReference type="ChEBI" id="CHEBI:57540"/>
    </cofactor>
</comment>
<dbReference type="Gene3D" id="3.30.360.10">
    <property type="entry name" value="Dihydrodipicolinate Reductase, domain 2"/>
    <property type="match status" value="1"/>
</dbReference>
<keyword evidence="3 9" id="KW-0378">Hydrolase</keyword>
<feature type="domain" description="Glycosyl hydrolase 109 C-terminal" evidence="8">
    <location>
        <begin position="203"/>
        <end position="356"/>
    </location>
</feature>
<dbReference type="STRING" id="338188.ERS852397_00313"/>
<dbReference type="AlphaFoldDB" id="A0A173X7J5"/>
<feature type="signal peptide" evidence="6">
    <location>
        <begin position="1"/>
        <end position="23"/>
    </location>
</feature>
<dbReference type="PANTHER" id="PTHR43818">
    <property type="entry name" value="BCDNA.GH03377"/>
    <property type="match status" value="1"/>
</dbReference>
<keyword evidence="4" id="KW-0520">NAD</keyword>
<dbReference type="InterPro" id="IPR049303">
    <property type="entry name" value="Glyco_hydro_109_C"/>
</dbReference>
<gene>
    <name evidence="9" type="ORF">ERS852397_00313</name>
</gene>